<protein>
    <recommendedName>
        <fullName evidence="3">SGNH hydrolase-type esterase domain-containing protein</fullName>
    </recommendedName>
</protein>
<dbReference type="Proteomes" id="UP000078572">
    <property type="component" value="Chromosome 1"/>
</dbReference>
<dbReference type="GeneID" id="61525801"/>
<reference evidence="2" key="1">
    <citation type="submission" date="2016-06" db="EMBL/GenBank/DDBJ databases">
        <authorList>
            <person name="Xu Y."/>
            <person name="Nagy A."/>
            <person name="Yan X."/>
            <person name="Kim S.W."/>
            <person name="Haley B."/>
            <person name="Liu N.T."/>
            <person name="Nou X."/>
        </authorList>
    </citation>
    <scope>NUCLEOTIDE SEQUENCE [LARGE SCALE GENOMIC DNA]</scope>
    <source>
        <strain evidence="2">ATCC 49129</strain>
    </source>
</reference>
<evidence type="ECO:0000313" key="2">
    <source>
        <dbReference type="Proteomes" id="UP000078572"/>
    </source>
</evidence>
<dbReference type="OrthoDB" id="9138222at2"/>
<accession>A0A191ZW00</accession>
<dbReference type="RefSeq" id="WP_064803063.1">
    <property type="nucleotide sequence ID" value="NZ_CP016022.1"/>
</dbReference>
<evidence type="ECO:0008006" key="3">
    <source>
        <dbReference type="Google" id="ProtNLM"/>
    </source>
</evidence>
<dbReference type="Gene3D" id="3.40.50.1110">
    <property type="entry name" value="SGNH hydrolase"/>
    <property type="match status" value="1"/>
</dbReference>
<gene>
    <name evidence="1" type="ORF">A9Y76_07180</name>
</gene>
<organism evidence="1 2">
    <name type="scientific">Ralstonia insidiosa</name>
    <dbReference type="NCBI Taxonomy" id="190721"/>
    <lineage>
        <taxon>Bacteria</taxon>
        <taxon>Pseudomonadati</taxon>
        <taxon>Pseudomonadota</taxon>
        <taxon>Betaproteobacteria</taxon>
        <taxon>Burkholderiales</taxon>
        <taxon>Burkholderiaceae</taxon>
        <taxon>Ralstonia</taxon>
    </lineage>
</organism>
<name>A0A191ZW00_9RALS</name>
<proteinExistence type="predicted"/>
<dbReference type="CDD" id="cd00229">
    <property type="entry name" value="SGNH_hydrolase"/>
    <property type="match status" value="1"/>
</dbReference>
<dbReference type="GO" id="GO:0016788">
    <property type="term" value="F:hydrolase activity, acting on ester bonds"/>
    <property type="evidence" value="ECO:0007669"/>
    <property type="project" value="UniProtKB-ARBA"/>
</dbReference>
<keyword evidence="2" id="KW-1185">Reference proteome</keyword>
<dbReference type="EMBL" id="CP016022">
    <property type="protein sequence ID" value="ANJ72261.1"/>
    <property type="molecule type" value="Genomic_DNA"/>
</dbReference>
<evidence type="ECO:0000313" key="1">
    <source>
        <dbReference type="EMBL" id="ANJ72261.1"/>
    </source>
</evidence>
<dbReference type="SUPFAM" id="SSF52266">
    <property type="entry name" value="SGNH hydrolase"/>
    <property type="match status" value="1"/>
</dbReference>
<dbReference type="InterPro" id="IPR036514">
    <property type="entry name" value="SGNH_hydro_sf"/>
</dbReference>
<sequence length="175" mass="19066">MRSSQKRFFYVTITVAFIMLCLIAGLPKAFAQEVVSGKKDASCFVMGDSVAQGIAAQLPQCSSNTKVGLNTVQALTRFNQIPAAQTVIVSLGINDRDYPGTRTNLEAIRARIHASKVIWILPSGKLSFGTQKKKDALYVAVKHRDEMRNIDLTISADGIHPTERGYRAIAGQLGI</sequence>
<dbReference type="AlphaFoldDB" id="A0A191ZW00"/>